<keyword evidence="1" id="KW-0472">Membrane</keyword>
<feature type="transmembrane region" description="Helical" evidence="1">
    <location>
        <begin position="73"/>
        <end position="94"/>
    </location>
</feature>
<dbReference type="Proteomes" id="UP000008467">
    <property type="component" value="Chromosome"/>
</dbReference>
<dbReference type="AlphaFoldDB" id="F2JHF5"/>
<dbReference type="EMBL" id="CP002582">
    <property type="protein sequence ID" value="ADZ83053.1"/>
    <property type="molecule type" value="Genomic_DNA"/>
</dbReference>
<evidence type="ECO:0000256" key="1">
    <source>
        <dbReference type="SAM" id="Phobius"/>
    </source>
</evidence>
<keyword evidence="1" id="KW-1133">Transmembrane helix</keyword>
<sequence length="96" mass="10110">MKNKLDIGTIIAIVCGVLAVVFAGLMLLGKVTVDLAIVVVGATQVLSGLVQMQMVKKAESEEIGAEKFKAAKFTLILGVVFLGLMAFKLVFVALNT</sequence>
<feature type="transmembrane region" description="Helical" evidence="1">
    <location>
        <begin position="7"/>
        <end position="29"/>
    </location>
</feature>
<accession>F2JHF5</accession>
<organism evidence="2 3">
    <name type="scientific">Cellulosilyticum lentocellum (strain ATCC 49066 / DSM 5427 / NCIMB 11756 / RHM5)</name>
    <name type="common">Clostridium lentocellum</name>
    <dbReference type="NCBI Taxonomy" id="642492"/>
    <lineage>
        <taxon>Bacteria</taxon>
        <taxon>Bacillati</taxon>
        <taxon>Bacillota</taxon>
        <taxon>Clostridia</taxon>
        <taxon>Lachnospirales</taxon>
        <taxon>Cellulosilyticaceae</taxon>
        <taxon>Cellulosilyticum</taxon>
    </lineage>
</organism>
<dbReference type="HOGENOM" id="CLU_2354644_0_0_9"/>
<keyword evidence="3" id="KW-1185">Reference proteome</keyword>
<name>F2JHF5_CELLD</name>
<keyword evidence="1" id="KW-0812">Transmembrane</keyword>
<dbReference type="RefSeq" id="WP_013656352.1">
    <property type="nucleotide sequence ID" value="NC_015275.1"/>
</dbReference>
<proteinExistence type="predicted"/>
<reference evidence="2 3" key="1">
    <citation type="journal article" date="2011" name="J. Bacteriol.">
        <title>Complete genome sequence of the cellulose-degrading bacterium Cellulosilyticum lentocellum.</title>
        <authorList>
            <consortium name="US DOE Joint Genome Institute"/>
            <person name="Miller D.A."/>
            <person name="Suen G."/>
            <person name="Bruce D."/>
            <person name="Copeland A."/>
            <person name="Cheng J.F."/>
            <person name="Detter C."/>
            <person name="Goodwin L.A."/>
            <person name="Han C.S."/>
            <person name="Hauser L.J."/>
            <person name="Land M.L."/>
            <person name="Lapidus A."/>
            <person name="Lucas S."/>
            <person name="Meincke L."/>
            <person name="Pitluck S."/>
            <person name="Tapia R."/>
            <person name="Teshima H."/>
            <person name="Woyke T."/>
            <person name="Fox B.G."/>
            <person name="Angert E.R."/>
            <person name="Currie C.R."/>
        </authorList>
    </citation>
    <scope>NUCLEOTIDE SEQUENCE [LARGE SCALE GENOMIC DNA]</scope>
    <source>
        <strain evidence="3">ATCC 49066 / DSM 5427 / NCIMB 11756 / RHM5</strain>
    </source>
</reference>
<protein>
    <submittedName>
        <fullName evidence="2">Uncharacterized protein</fullName>
    </submittedName>
</protein>
<dbReference type="KEGG" id="cle:Clole_1327"/>
<gene>
    <name evidence="2" type="ordered locus">Clole_1327</name>
</gene>
<evidence type="ECO:0000313" key="2">
    <source>
        <dbReference type="EMBL" id="ADZ83053.1"/>
    </source>
</evidence>
<evidence type="ECO:0000313" key="3">
    <source>
        <dbReference type="Proteomes" id="UP000008467"/>
    </source>
</evidence>